<accession>A0ABY7DJY2</accession>
<evidence type="ECO:0000256" key="1">
    <source>
        <dbReference type="SAM" id="MobiDB-lite"/>
    </source>
</evidence>
<evidence type="ECO:0000313" key="3">
    <source>
        <dbReference type="Proteomes" id="UP001164746"/>
    </source>
</evidence>
<sequence>MAAIKQLDLKTQLFSSSSGKFHNRGSGKLFRSTYHSNLYSKDSEHDLSANSSNRSHDDSSTNGLDLIVHPDFTDNEGISTSTPRSVPNYCRRTQSAKARTRLKPQISGRREKCRPASAGNIRQGGRAAVCSDKPVAVIDLVDKVIPELSDIDRERLLALPDPKDFNNLHELPPMHFSRPSSAKYDMVYADNDDQSLSKRKKKVRKQENDLKPSIYGLQRNRHFYGSAPDLTSTDSNLEQFPYKCSDECVDKTDNGPTQSDKRTTPATLDPLLPWLQHNIPDGALGVDPSQCLVFLTPVDWEALPEVPDELGAEEDLPYVRDITSPKPWNKQPVEEWVCQHGQTPVPPGEGNVIYRHTVNMPRMRTADVVRKEITELENLMKGVGRQESECGMVQYQSEIAAFKQALQDTLELVPERLKNPPEPVDTFGMKKIFTDHDSAIQGIEARVNECRAELADLELEAGISTARRHFTRPRSAIN</sequence>
<gene>
    <name evidence="2" type="ORF">MAR_028005</name>
</gene>
<name>A0ABY7DJY2_MYAAR</name>
<feature type="region of interest" description="Disordered" evidence="1">
    <location>
        <begin position="43"/>
        <end position="64"/>
    </location>
</feature>
<reference evidence="2" key="1">
    <citation type="submission" date="2022-11" db="EMBL/GenBank/DDBJ databases">
        <title>Centuries of genome instability and evolution in soft-shell clam transmissible cancer (bioRxiv).</title>
        <authorList>
            <person name="Hart S.F.M."/>
            <person name="Yonemitsu M.A."/>
            <person name="Giersch R.M."/>
            <person name="Beal B.F."/>
            <person name="Arriagada G."/>
            <person name="Davis B.W."/>
            <person name="Ostrander E.A."/>
            <person name="Goff S.P."/>
            <person name="Metzger M.J."/>
        </authorList>
    </citation>
    <scope>NUCLEOTIDE SEQUENCE</scope>
    <source>
        <strain evidence="2">MELC-2E11</strain>
        <tissue evidence="2">Siphon/mantle</tissue>
    </source>
</reference>
<evidence type="ECO:0000313" key="2">
    <source>
        <dbReference type="EMBL" id="WAQ95315.1"/>
    </source>
</evidence>
<dbReference type="Proteomes" id="UP001164746">
    <property type="component" value="Chromosome 2"/>
</dbReference>
<feature type="region of interest" description="Disordered" evidence="1">
    <location>
        <begin position="192"/>
        <end position="211"/>
    </location>
</feature>
<proteinExistence type="predicted"/>
<organism evidence="2 3">
    <name type="scientific">Mya arenaria</name>
    <name type="common">Soft-shell clam</name>
    <dbReference type="NCBI Taxonomy" id="6604"/>
    <lineage>
        <taxon>Eukaryota</taxon>
        <taxon>Metazoa</taxon>
        <taxon>Spiralia</taxon>
        <taxon>Lophotrochozoa</taxon>
        <taxon>Mollusca</taxon>
        <taxon>Bivalvia</taxon>
        <taxon>Autobranchia</taxon>
        <taxon>Heteroconchia</taxon>
        <taxon>Euheterodonta</taxon>
        <taxon>Imparidentia</taxon>
        <taxon>Neoheterodontei</taxon>
        <taxon>Myida</taxon>
        <taxon>Myoidea</taxon>
        <taxon>Myidae</taxon>
        <taxon>Mya</taxon>
    </lineage>
</organism>
<protein>
    <submittedName>
        <fullName evidence="2">Uncharacterized protein</fullName>
    </submittedName>
</protein>
<dbReference type="EMBL" id="CP111013">
    <property type="protein sequence ID" value="WAQ95315.1"/>
    <property type="molecule type" value="Genomic_DNA"/>
</dbReference>
<keyword evidence="3" id="KW-1185">Reference proteome</keyword>